<feature type="compositionally biased region" description="Basic residues" evidence="1">
    <location>
        <begin position="92"/>
        <end position="107"/>
    </location>
</feature>
<sequence>MSLFQSTPCFQSSLEFALSTRPFKSARLLNTGGFHSPALGGPTKTSIIASTPLFILLRVLSSSLPRDQASAPPILAIGAPSTIKTLFSASSGKRRPITAGRRPRRLIPGHPATRTTHALDALVPPPSNTIENKVFMPYLGDQSTDLHQILHTRSGTVGYANRLACSPPTKTILVQSPAGSLRIFASGNRPDRYRWSAGFLGDLPFSLSLPFRRCYILISSTLIGSQDLAVKSRANLFTHSVLLWCALRSRPLDQDAGINVTKTSRFCRRTRRPKLFTKVVTDCAALERRIAETSVRCTLLRQASMLLHPLVHVVCDTPWRTLAQSSSSTVTADNQCSVNIGSLAESSLQVIEHRPEKFASSMTCRIDSTVLFTIMPISTAHRLPAVAVEGDDWGQRSAGGVKHLRNIVGLQASSGHDSHELESGSGPRRESNPVSQGGRRVVYPPDHRGPTCDYLISPESLAPLRLPSNRFGGSSPLQYMMVDGIYRKGGRGDGRPINPRDRQLLTLPYFADVPRKRRVWNQRPGFAARVDDKIRAPEFSHKCSTPMCGARGKRATITPRNYLSYRFTIDLQDIYCNHKGEGSSLGELPRDPENYLQSQVLLATSNSRGDVVVRLLTSHLGDPASIPGGFALGFSHVGIAPDNVAGWRVFSGLSDFPRPCILALLHTHLTSPSSVLETSMLRAARNYPFRIIFFFKEIDGKNQPFIPPHSFPRDAQTYFTASETRRGDVTRKLSTPSTAAHDGLAELQELPLRTKYTDRCRLDVTTLAPAKCVICFDHGRYDTQTRTTGDMLLTQRLVVHAVIIVVLNSVVTKVRAVPTAMRAVLTAVNAVLCKVHVVQTAVHAVLTAERAMLTPVSALLTAVRTVLTEIHAVLTTVHAVLTAVRAVLTVVHAVLTAVRAMLTQVSALLNCSACSAH</sequence>
<organism evidence="2 3">
    <name type="scientific">Dryococelus australis</name>
    <dbReference type="NCBI Taxonomy" id="614101"/>
    <lineage>
        <taxon>Eukaryota</taxon>
        <taxon>Metazoa</taxon>
        <taxon>Ecdysozoa</taxon>
        <taxon>Arthropoda</taxon>
        <taxon>Hexapoda</taxon>
        <taxon>Insecta</taxon>
        <taxon>Pterygota</taxon>
        <taxon>Neoptera</taxon>
        <taxon>Polyneoptera</taxon>
        <taxon>Phasmatodea</taxon>
        <taxon>Verophasmatodea</taxon>
        <taxon>Anareolatae</taxon>
        <taxon>Phasmatidae</taxon>
        <taxon>Eurycanthinae</taxon>
        <taxon>Dryococelus</taxon>
    </lineage>
</organism>
<feature type="compositionally biased region" description="Basic and acidic residues" evidence="1">
    <location>
        <begin position="416"/>
        <end position="431"/>
    </location>
</feature>
<proteinExistence type="predicted"/>
<evidence type="ECO:0000313" key="3">
    <source>
        <dbReference type="Proteomes" id="UP001159363"/>
    </source>
</evidence>
<evidence type="ECO:0000256" key="1">
    <source>
        <dbReference type="SAM" id="MobiDB-lite"/>
    </source>
</evidence>
<comment type="caution">
    <text evidence="2">The sequence shown here is derived from an EMBL/GenBank/DDBJ whole genome shotgun (WGS) entry which is preliminary data.</text>
</comment>
<gene>
    <name evidence="2" type="ORF">PR048_033453</name>
</gene>
<feature type="region of interest" description="Disordered" evidence="1">
    <location>
        <begin position="412"/>
        <end position="444"/>
    </location>
</feature>
<reference evidence="2 3" key="1">
    <citation type="submission" date="2023-02" db="EMBL/GenBank/DDBJ databases">
        <title>LHISI_Scaffold_Assembly.</title>
        <authorList>
            <person name="Stuart O.P."/>
            <person name="Cleave R."/>
            <person name="Magrath M.J.L."/>
            <person name="Mikheyev A.S."/>
        </authorList>
    </citation>
    <scope>NUCLEOTIDE SEQUENCE [LARGE SCALE GENOMIC DNA]</scope>
    <source>
        <strain evidence="2">Daus_M_001</strain>
        <tissue evidence="2">Leg muscle</tissue>
    </source>
</reference>
<name>A0ABQ9G0B3_9NEOP</name>
<keyword evidence="3" id="KW-1185">Reference proteome</keyword>
<feature type="region of interest" description="Disordered" evidence="1">
    <location>
        <begin position="92"/>
        <end position="111"/>
    </location>
</feature>
<dbReference type="EMBL" id="JARBHB010000017">
    <property type="protein sequence ID" value="KAJ8865930.1"/>
    <property type="molecule type" value="Genomic_DNA"/>
</dbReference>
<protein>
    <submittedName>
        <fullName evidence="2">Uncharacterized protein</fullName>
    </submittedName>
</protein>
<evidence type="ECO:0000313" key="2">
    <source>
        <dbReference type="EMBL" id="KAJ8865930.1"/>
    </source>
</evidence>
<accession>A0ABQ9G0B3</accession>
<dbReference type="Proteomes" id="UP001159363">
    <property type="component" value="Chromosome 16"/>
</dbReference>